<accession>A0ABP8EQB9</accession>
<dbReference type="CDD" id="cd04301">
    <property type="entry name" value="NAT_SF"/>
    <property type="match status" value="2"/>
</dbReference>
<dbReference type="RefSeq" id="WP_345037214.1">
    <property type="nucleotide sequence ID" value="NZ_BAABBA010000002.1"/>
</dbReference>
<dbReference type="InterPro" id="IPR016181">
    <property type="entry name" value="Acyl_CoA_acyltransferase"/>
</dbReference>
<dbReference type="Pfam" id="PF00583">
    <property type="entry name" value="Acetyltransf_1"/>
    <property type="match status" value="2"/>
</dbReference>
<dbReference type="EMBL" id="BAABBA010000002">
    <property type="protein sequence ID" value="GAA4286106.1"/>
    <property type="molecule type" value="Genomic_DNA"/>
</dbReference>
<reference evidence="5" key="1">
    <citation type="journal article" date="2019" name="Int. J. Syst. Evol. Microbiol.">
        <title>The Global Catalogue of Microorganisms (GCM) 10K type strain sequencing project: providing services to taxonomists for standard genome sequencing and annotation.</title>
        <authorList>
            <consortium name="The Broad Institute Genomics Platform"/>
            <consortium name="The Broad Institute Genome Sequencing Center for Infectious Disease"/>
            <person name="Wu L."/>
            <person name="Ma J."/>
        </authorList>
    </citation>
    <scope>NUCLEOTIDE SEQUENCE [LARGE SCALE GENOMIC DNA]</scope>
    <source>
        <strain evidence="5">JCM 17459</strain>
    </source>
</reference>
<sequence>MTTTPPLAPPRTTGLTWRPLTVEDVPAWHGLVRAVEDFDDTAERNTPDDLVDALTDGSWKDPAADTVVALDADGVPRAFGVVEVRPGDTRSVRAFCWGGVHPGWRGRGVGRELLRWQEERARQKTAAARRDLPAFARVHTDEHVTAARRLLERAGFHAERWFVDMSRPLDGDHPVPEVSLDPDLRLVPLDAVDVEAVRLAHNEAFAGHWGSEPRSEEDWRRSVVGSRYLRADWSFVVLDGEEVAGYTVASAYEQDWEVQGYTCGWTDLLGVRPAWRRRGIAPALLAASMRAFARSGMERADLGVDTENGSGALALYTRLGYRPDRRGIAYTKEL</sequence>
<evidence type="ECO:0000313" key="4">
    <source>
        <dbReference type="EMBL" id="GAA4286106.1"/>
    </source>
</evidence>
<proteinExistence type="predicted"/>
<keyword evidence="1" id="KW-0808">Transferase</keyword>
<feature type="domain" description="N-acetyltransferase" evidence="3">
    <location>
        <begin position="15"/>
        <end position="170"/>
    </location>
</feature>
<organism evidence="4 5">
    <name type="scientific">Georgenia daeguensis</name>
    <dbReference type="NCBI Taxonomy" id="908355"/>
    <lineage>
        <taxon>Bacteria</taxon>
        <taxon>Bacillati</taxon>
        <taxon>Actinomycetota</taxon>
        <taxon>Actinomycetes</taxon>
        <taxon>Micrococcales</taxon>
        <taxon>Bogoriellaceae</taxon>
        <taxon>Georgenia</taxon>
    </lineage>
</organism>
<dbReference type="Proteomes" id="UP001499841">
    <property type="component" value="Unassembled WGS sequence"/>
</dbReference>
<comment type="caution">
    <text evidence="4">The sequence shown here is derived from an EMBL/GenBank/DDBJ whole genome shotgun (WGS) entry which is preliminary data.</text>
</comment>
<evidence type="ECO:0000313" key="5">
    <source>
        <dbReference type="Proteomes" id="UP001499841"/>
    </source>
</evidence>
<evidence type="ECO:0000259" key="3">
    <source>
        <dbReference type="PROSITE" id="PS51186"/>
    </source>
</evidence>
<name>A0ABP8EQB9_9MICO</name>
<dbReference type="SUPFAM" id="SSF55729">
    <property type="entry name" value="Acyl-CoA N-acyltransferases (Nat)"/>
    <property type="match status" value="2"/>
</dbReference>
<dbReference type="InterPro" id="IPR050832">
    <property type="entry name" value="Bact_Acetyltransf"/>
</dbReference>
<feature type="domain" description="N-acetyltransferase" evidence="3">
    <location>
        <begin position="184"/>
        <end position="334"/>
    </location>
</feature>
<dbReference type="InterPro" id="IPR000182">
    <property type="entry name" value="GNAT_dom"/>
</dbReference>
<dbReference type="PANTHER" id="PTHR43877">
    <property type="entry name" value="AMINOALKYLPHOSPHONATE N-ACETYLTRANSFERASE-RELATED-RELATED"/>
    <property type="match status" value="1"/>
</dbReference>
<dbReference type="PROSITE" id="PS51186">
    <property type="entry name" value="GNAT"/>
    <property type="match status" value="2"/>
</dbReference>
<evidence type="ECO:0000256" key="1">
    <source>
        <dbReference type="ARBA" id="ARBA00022679"/>
    </source>
</evidence>
<protein>
    <submittedName>
        <fullName evidence="4">GNAT family N-acetyltransferase</fullName>
    </submittedName>
</protein>
<keyword evidence="2" id="KW-0012">Acyltransferase</keyword>
<gene>
    <name evidence="4" type="ORF">GCM10022262_04650</name>
</gene>
<keyword evidence="5" id="KW-1185">Reference proteome</keyword>
<dbReference type="Gene3D" id="3.40.630.30">
    <property type="match status" value="1"/>
</dbReference>
<evidence type="ECO:0000256" key="2">
    <source>
        <dbReference type="ARBA" id="ARBA00023315"/>
    </source>
</evidence>